<reference evidence="2" key="2">
    <citation type="submission" date="2020-05" db="UniProtKB">
        <authorList>
            <consortium name="EnsemblMetazoa"/>
        </authorList>
    </citation>
    <scope>IDENTIFICATION</scope>
    <source>
        <strain evidence="2">IAEA</strain>
    </source>
</reference>
<sequence length="127" mass="14648">MQRLLAFHQRLHEIVINIAKLKDHYEFALAQLVAVFRSSMKKVFLKYIWSIPTYLTLAISGFKIVIKMSNNGVLTSVTTTTTTTTTTMTTAWYPTTITFFIRDIRQTLRDTGLARDFVDCFASHTYQ</sequence>
<keyword evidence="1" id="KW-0812">Transmembrane</keyword>
<dbReference type="Proteomes" id="UP000092445">
    <property type="component" value="Unassembled WGS sequence"/>
</dbReference>
<protein>
    <submittedName>
        <fullName evidence="2">Uncharacterized protein</fullName>
    </submittedName>
</protein>
<accession>A0A1A9ZBS6</accession>
<evidence type="ECO:0000313" key="3">
    <source>
        <dbReference type="Proteomes" id="UP000092445"/>
    </source>
</evidence>
<keyword evidence="1" id="KW-0472">Membrane</keyword>
<reference evidence="3" key="1">
    <citation type="submission" date="2014-03" db="EMBL/GenBank/DDBJ databases">
        <authorList>
            <person name="Aksoy S."/>
            <person name="Warren W."/>
            <person name="Wilson R.K."/>
        </authorList>
    </citation>
    <scope>NUCLEOTIDE SEQUENCE [LARGE SCALE GENOMIC DNA]</scope>
    <source>
        <strain evidence="3">IAEA</strain>
    </source>
</reference>
<dbReference type="AlphaFoldDB" id="A0A1A9ZBS6"/>
<name>A0A1A9ZBS6_GLOPL</name>
<evidence type="ECO:0000313" key="2">
    <source>
        <dbReference type="EnsemblMetazoa" id="GPAI009858-PA"/>
    </source>
</evidence>
<dbReference type="VEuPathDB" id="VectorBase:GPAI009858"/>
<dbReference type="EnsemblMetazoa" id="GPAI009858-RA">
    <property type="protein sequence ID" value="GPAI009858-PA"/>
    <property type="gene ID" value="GPAI009858"/>
</dbReference>
<keyword evidence="3" id="KW-1185">Reference proteome</keyword>
<proteinExistence type="predicted"/>
<feature type="transmembrane region" description="Helical" evidence="1">
    <location>
        <begin position="47"/>
        <end position="66"/>
    </location>
</feature>
<evidence type="ECO:0000256" key="1">
    <source>
        <dbReference type="SAM" id="Phobius"/>
    </source>
</evidence>
<keyword evidence="1" id="KW-1133">Transmembrane helix</keyword>
<organism evidence="2 3">
    <name type="scientific">Glossina pallidipes</name>
    <name type="common">Tsetse fly</name>
    <dbReference type="NCBI Taxonomy" id="7398"/>
    <lineage>
        <taxon>Eukaryota</taxon>
        <taxon>Metazoa</taxon>
        <taxon>Ecdysozoa</taxon>
        <taxon>Arthropoda</taxon>
        <taxon>Hexapoda</taxon>
        <taxon>Insecta</taxon>
        <taxon>Pterygota</taxon>
        <taxon>Neoptera</taxon>
        <taxon>Endopterygota</taxon>
        <taxon>Diptera</taxon>
        <taxon>Brachycera</taxon>
        <taxon>Muscomorpha</taxon>
        <taxon>Hippoboscoidea</taxon>
        <taxon>Glossinidae</taxon>
        <taxon>Glossina</taxon>
    </lineage>
</organism>